<organism evidence="2 3">
    <name type="scientific">Cohnella herbarum</name>
    <dbReference type="NCBI Taxonomy" id="2728023"/>
    <lineage>
        <taxon>Bacteria</taxon>
        <taxon>Bacillati</taxon>
        <taxon>Bacillota</taxon>
        <taxon>Bacilli</taxon>
        <taxon>Bacillales</taxon>
        <taxon>Paenibacillaceae</taxon>
        <taxon>Cohnella</taxon>
    </lineage>
</organism>
<dbReference type="Pfam" id="PF00534">
    <property type="entry name" value="Glycos_transf_1"/>
    <property type="match status" value="1"/>
</dbReference>
<dbReference type="EMBL" id="CP051680">
    <property type="protein sequence ID" value="QJD87183.1"/>
    <property type="molecule type" value="Genomic_DNA"/>
</dbReference>
<dbReference type="Gene3D" id="3.40.50.2000">
    <property type="entry name" value="Glycogen Phosphorylase B"/>
    <property type="match status" value="2"/>
</dbReference>
<proteinExistence type="predicted"/>
<dbReference type="InterPro" id="IPR050194">
    <property type="entry name" value="Glycosyltransferase_grp1"/>
</dbReference>
<dbReference type="SUPFAM" id="SSF53756">
    <property type="entry name" value="UDP-Glycosyltransferase/glycogen phosphorylase"/>
    <property type="match status" value="1"/>
</dbReference>
<protein>
    <submittedName>
        <fullName evidence="2">Glycosyltransferase family 4 protein</fullName>
    </submittedName>
</protein>
<dbReference type="RefSeq" id="WP_169283429.1">
    <property type="nucleotide sequence ID" value="NZ_CP051680.1"/>
</dbReference>
<dbReference type="KEGG" id="cheb:HH215_31075"/>
<dbReference type="InterPro" id="IPR001296">
    <property type="entry name" value="Glyco_trans_1"/>
</dbReference>
<evidence type="ECO:0000313" key="2">
    <source>
        <dbReference type="EMBL" id="QJD87183.1"/>
    </source>
</evidence>
<accession>A0A7Z2VPP3</accession>
<evidence type="ECO:0000313" key="3">
    <source>
        <dbReference type="Proteomes" id="UP000502248"/>
    </source>
</evidence>
<name>A0A7Z2VPP3_9BACL</name>
<sequence>MMKVLFITNIPSPYRVEFFNELGKYCSLTVWFEAENESNRSWNVEKSKMNFSYEFLKGITIGLDKHVNWSIIKALRASRFDIYVLGCYSSPTEMAAIQWLRSHRIPFLLNSDGGFIARERDWKHRIKKYFISSATGWLSSGQQCTKYLTHYGADPAFVYEYPFASLSYSEKERSPMRPERLESFKRQERLKSKVILSIGQFISRKGFAELLKASPQLDDGQTSLVIVGGGPLKDEYKKIIKDMELDHVVLKDFMSREQLIEFYRAADLFVLPTHQDVWGLVINEAISFGLPVVTTTGAGAAYDLVDDGRNGFVVDVRNMNEFVRKCQYLLDNDAARAEFGAVSQSISCRYTIKQMASRHMERFASFLEEPTVSGDAARIG</sequence>
<keyword evidence="2" id="KW-0808">Transferase</keyword>
<dbReference type="PANTHER" id="PTHR45947:SF3">
    <property type="entry name" value="SULFOQUINOVOSYL TRANSFERASE SQD2"/>
    <property type="match status" value="1"/>
</dbReference>
<evidence type="ECO:0000259" key="1">
    <source>
        <dbReference type="Pfam" id="PF00534"/>
    </source>
</evidence>
<feature type="domain" description="Glycosyl transferase family 1" evidence="1">
    <location>
        <begin position="183"/>
        <end position="340"/>
    </location>
</feature>
<dbReference type="PANTHER" id="PTHR45947">
    <property type="entry name" value="SULFOQUINOVOSYL TRANSFERASE SQD2"/>
    <property type="match status" value="1"/>
</dbReference>
<dbReference type="AlphaFoldDB" id="A0A7Z2VPP3"/>
<dbReference type="Proteomes" id="UP000502248">
    <property type="component" value="Chromosome"/>
</dbReference>
<keyword evidence="3" id="KW-1185">Reference proteome</keyword>
<dbReference type="GO" id="GO:0016757">
    <property type="term" value="F:glycosyltransferase activity"/>
    <property type="evidence" value="ECO:0007669"/>
    <property type="project" value="InterPro"/>
</dbReference>
<gene>
    <name evidence="2" type="ORF">HH215_31075</name>
</gene>
<dbReference type="CDD" id="cd03801">
    <property type="entry name" value="GT4_PimA-like"/>
    <property type="match status" value="1"/>
</dbReference>
<reference evidence="2 3" key="1">
    <citation type="submission" date="2020-04" db="EMBL/GenBank/DDBJ databases">
        <title>Genome sequencing of novel species.</title>
        <authorList>
            <person name="Heo J."/>
            <person name="Kim S.-J."/>
            <person name="Kim J.-S."/>
            <person name="Hong S.-B."/>
            <person name="Kwon S.-W."/>
        </authorList>
    </citation>
    <scope>NUCLEOTIDE SEQUENCE [LARGE SCALE GENOMIC DNA]</scope>
    <source>
        <strain evidence="2 3">MFER-1</strain>
    </source>
</reference>